<sequence>MLFRKGVKLGFGQNLCQRCNAFNSCATGDKMMCPLAQISLFVVCGTVFKLLLFVLELQELAFFPLSPLPVRG</sequence>
<organism evidence="2 3">
    <name type="scientific">Bifidobacterium catenulatum DSM 16992 = JCM 1194 = LMG 11043</name>
    <dbReference type="NCBI Taxonomy" id="566552"/>
    <lineage>
        <taxon>Bacteria</taxon>
        <taxon>Bacillati</taxon>
        <taxon>Actinomycetota</taxon>
        <taxon>Actinomycetes</taxon>
        <taxon>Bifidobacteriales</taxon>
        <taxon>Bifidobacteriaceae</taxon>
        <taxon>Bifidobacterium</taxon>
    </lineage>
</organism>
<keyword evidence="1" id="KW-0812">Transmembrane</keyword>
<proteinExistence type="predicted"/>
<reference evidence="2 3" key="1">
    <citation type="submission" date="2008-10" db="EMBL/GenBank/DDBJ databases">
        <title>Draft genome sequence of Bifidobacterium catenulatum (DSM 16992).</title>
        <authorList>
            <person name="Sudarsanam P."/>
            <person name="Ley R."/>
            <person name="Guruge J."/>
            <person name="Turnbaugh P.J."/>
            <person name="Mahowald M."/>
            <person name="Liep D."/>
            <person name="Gordon J."/>
        </authorList>
    </citation>
    <scope>NUCLEOTIDE SEQUENCE [LARGE SCALE GENOMIC DNA]</scope>
    <source>
        <strain evidence="2 3">DSM 16992</strain>
    </source>
</reference>
<evidence type="ECO:0000256" key="1">
    <source>
        <dbReference type="SAM" id="Phobius"/>
    </source>
</evidence>
<comment type="caution">
    <text evidence="2">The sequence shown here is derived from an EMBL/GenBank/DDBJ whole genome shotgun (WGS) entry which is preliminary data.</text>
</comment>
<accession>B6XVG5</accession>
<feature type="transmembrane region" description="Helical" evidence="1">
    <location>
        <begin position="38"/>
        <end position="55"/>
    </location>
</feature>
<name>B6XVG5_9BIFI</name>
<keyword evidence="1" id="KW-0472">Membrane</keyword>
<dbReference type="EMBL" id="ABXY01000016">
    <property type="protein sequence ID" value="EEB21365.1"/>
    <property type="molecule type" value="Genomic_DNA"/>
</dbReference>
<keyword evidence="1" id="KW-1133">Transmembrane helix</keyword>
<dbReference type="Proteomes" id="UP000003882">
    <property type="component" value="Unassembled WGS sequence"/>
</dbReference>
<protein>
    <submittedName>
        <fullName evidence="2">Uncharacterized protein</fullName>
    </submittedName>
</protein>
<evidence type="ECO:0000313" key="2">
    <source>
        <dbReference type="EMBL" id="EEB21365.1"/>
    </source>
</evidence>
<gene>
    <name evidence="2" type="ORF">BIFCAT_01194</name>
</gene>
<evidence type="ECO:0000313" key="3">
    <source>
        <dbReference type="Proteomes" id="UP000003882"/>
    </source>
</evidence>
<reference evidence="2 3" key="2">
    <citation type="submission" date="2008-10" db="EMBL/GenBank/DDBJ databases">
        <authorList>
            <person name="Fulton L."/>
            <person name="Clifton S."/>
            <person name="Fulton B."/>
            <person name="Xu J."/>
            <person name="Minx P."/>
            <person name="Pepin K.H."/>
            <person name="Johnson M."/>
            <person name="Bhonagiri V."/>
            <person name="Nash W.E."/>
            <person name="Mardis E.R."/>
            <person name="Wilson R.K."/>
        </authorList>
    </citation>
    <scope>NUCLEOTIDE SEQUENCE [LARGE SCALE GENOMIC DNA]</scope>
    <source>
        <strain evidence="2 3">DSM 16992</strain>
    </source>
</reference>
<dbReference type="AlphaFoldDB" id="B6XVG5"/>